<dbReference type="KEGG" id="moz:MoryE10_06330"/>
<name>A0A8D4VM39_9GAMM</name>
<keyword evidence="2" id="KW-1185">Reference proteome</keyword>
<gene>
    <name evidence="1" type="ORF">MoryE10_06330</name>
</gene>
<evidence type="ECO:0000313" key="1">
    <source>
        <dbReference type="EMBL" id="BBL70027.1"/>
    </source>
</evidence>
<dbReference type="EMBL" id="AP019782">
    <property type="protein sequence ID" value="BBL70027.1"/>
    <property type="molecule type" value="Genomic_DNA"/>
</dbReference>
<sequence length="158" mass="17897">MGRADEEGFIEIAATAWAAEVDKSRRQPINPLAVGRARQGVFLWMQVKGSAAALDKLAAEGKLPIRHKWFRETISRVRPEGVTAMTDQIDVPVAHRELLPGLRRELRDQGYFDWRTWSSKDNLLPGVWRVRVVYADNAPVLCGDGGERRPCEYSLEVR</sequence>
<reference evidence="1" key="1">
    <citation type="submission" date="2019-06" db="EMBL/GenBank/DDBJ databases">
        <title>Complete genome sequence of Methylogaea oryzae strain JCM16910.</title>
        <authorList>
            <person name="Asakawa S."/>
        </authorList>
    </citation>
    <scope>NUCLEOTIDE SEQUENCE</scope>
    <source>
        <strain evidence="1">E10</strain>
    </source>
</reference>
<dbReference type="Proteomes" id="UP000824988">
    <property type="component" value="Chromosome"/>
</dbReference>
<protein>
    <submittedName>
        <fullName evidence="1">Uncharacterized protein</fullName>
    </submittedName>
</protein>
<accession>A0A8D4VM39</accession>
<dbReference type="RefSeq" id="WP_221048182.1">
    <property type="nucleotide sequence ID" value="NZ_AP019782.1"/>
</dbReference>
<organism evidence="1 2">
    <name type="scientific">Methylogaea oryzae</name>
    <dbReference type="NCBI Taxonomy" id="1295382"/>
    <lineage>
        <taxon>Bacteria</taxon>
        <taxon>Pseudomonadati</taxon>
        <taxon>Pseudomonadota</taxon>
        <taxon>Gammaproteobacteria</taxon>
        <taxon>Methylococcales</taxon>
        <taxon>Methylococcaceae</taxon>
        <taxon>Methylogaea</taxon>
    </lineage>
</organism>
<proteinExistence type="predicted"/>
<dbReference type="AlphaFoldDB" id="A0A8D4VM39"/>
<evidence type="ECO:0000313" key="2">
    <source>
        <dbReference type="Proteomes" id="UP000824988"/>
    </source>
</evidence>